<reference evidence="1" key="1">
    <citation type="submission" date="2023-02" db="EMBL/GenBank/DDBJ databases">
        <title>Genome of Flavobacteriaceae gen. nov. sp. strain F89.</title>
        <authorList>
            <person name="Wang Y."/>
        </authorList>
    </citation>
    <scope>NUCLEOTIDE SEQUENCE</scope>
    <source>
        <strain evidence="1">F89</strain>
    </source>
</reference>
<protein>
    <submittedName>
        <fullName evidence="1">DUF4138 domain-containing protein</fullName>
    </submittedName>
</protein>
<dbReference type="RefSeq" id="WP_317903204.1">
    <property type="nucleotide sequence ID" value="NZ_JAIRBC010000024.1"/>
</dbReference>
<gene>
    <name evidence="1" type="ORF">K8352_14980</name>
</gene>
<keyword evidence="2" id="KW-1185">Reference proteome</keyword>
<dbReference type="Proteomes" id="UP001200642">
    <property type="component" value="Unassembled WGS sequence"/>
</dbReference>
<evidence type="ECO:0000313" key="2">
    <source>
        <dbReference type="Proteomes" id="UP001200642"/>
    </source>
</evidence>
<comment type="caution">
    <text evidence="1">The sequence shown here is derived from an EMBL/GenBank/DDBJ whole genome shotgun (WGS) entry which is preliminary data.</text>
</comment>
<dbReference type="Pfam" id="PF13595">
    <property type="entry name" value="DUF4138"/>
    <property type="match status" value="1"/>
</dbReference>
<evidence type="ECO:0000313" key="1">
    <source>
        <dbReference type="EMBL" id="MCG2462062.1"/>
    </source>
</evidence>
<dbReference type="EMBL" id="JAIRBC010000024">
    <property type="protein sequence ID" value="MCG2462062.1"/>
    <property type="molecule type" value="Genomic_DNA"/>
</dbReference>
<proteinExistence type="predicted"/>
<sequence length="273" mass="31259">MKKSIILSVFISGLFGTYAQNRPLDTIYANESKTVSLFFPEPIRQGMTGAANYAFSYNREKEQYFGLLQATPGEESNLLVVSNAGQIYSYIVRYAEKVEKLNYFIDGAESIGNERTGKTPIVNIMDTSAIRDSLPKNRNLPDYSKLCGQLLKNPRSFNQIRYNDGITVRMTKSIYYCDDVYIVFEVRNDSQIDFDIDDLNLFMVNGNKKRKASYQELLLPSVFRYNMPKTVQKGSKIQLVTVYPKFTMGKNERLLVKLSEANGSRDVVMRLKR</sequence>
<name>A0AAE3JU57_9FLAO</name>
<accession>A0AAE3JU57</accession>
<dbReference type="InterPro" id="IPR022298">
    <property type="entry name" value="Conjug_transposon_TraN"/>
</dbReference>
<dbReference type="AlphaFoldDB" id="A0AAE3JU57"/>
<organism evidence="1 2">
    <name type="scientific">Cerina litoralis</name>
    <dbReference type="NCBI Taxonomy" id="2874477"/>
    <lineage>
        <taxon>Bacteria</taxon>
        <taxon>Pseudomonadati</taxon>
        <taxon>Bacteroidota</taxon>
        <taxon>Flavobacteriia</taxon>
        <taxon>Flavobacteriales</taxon>
        <taxon>Flavobacteriaceae</taxon>
        <taxon>Cerina</taxon>
    </lineage>
</organism>